<dbReference type="Gene3D" id="3.40.309.10">
    <property type="entry name" value="Aldehyde Dehydrogenase, Chain A, domain 2"/>
    <property type="match status" value="1"/>
</dbReference>
<comment type="caution">
    <text evidence="3">The sequence shown here is derived from an EMBL/GenBank/DDBJ whole genome shotgun (WGS) entry which is preliminary data.</text>
</comment>
<dbReference type="Gene3D" id="3.40.605.10">
    <property type="entry name" value="Aldehyde Dehydrogenase, Chain A, domain 1"/>
    <property type="match status" value="1"/>
</dbReference>
<dbReference type="Pfam" id="PF00171">
    <property type="entry name" value="Aldedh"/>
    <property type="match status" value="1"/>
</dbReference>
<dbReference type="InterPro" id="IPR016161">
    <property type="entry name" value="Ald_DH/histidinol_DH"/>
</dbReference>
<accession>A0ABQ3QWP6</accession>
<dbReference type="InterPro" id="IPR015590">
    <property type="entry name" value="Aldehyde_DH_dom"/>
</dbReference>
<dbReference type="SUPFAM" id="SSF53720">
    <property type="entry name" value="ALDH-like"/>
    <property type="match status" value="1"/>
</dbReference>
<proteinExistence type="predicted"/>
<protein>
    <recommendedName>
        <fullName evidence="2">Aldehyde dehydrogenase domain-containing protein</fullName>
    </recommendedName>
</protein>
<feature type="domain" description="Aldehyde dehydrogenase" evidence="2">
    <location>
        <begin position="3"/>
        <end position="122"/>
    </location>
</feature>
<sequence>MLVQALAGNAVIAKTPTDGGVACLTLAAALAVREGIPITLVSGSGGELSEALVRSPEIGCVSFVGGRDTGARIATAVADLGKRHILEQEGLNTWGVWNFTDWDALSCVIPKLFDYGKQRCTA</sequence>
<keyword evidence="1" id="KW-0560">Oxidoreductase</keyword>
<reference evidence="3" key="1">
    <citation type="submission" date="2024-05" db="EMBL/GenBank/DDBJ databases">
        <title>Whole genome shotgun sequence of Streptomyces violascens NBRC 12920.</title>
        <authorList>
            <person name="Komaki H."/>
            <person name="Tamura T."/>
        </authorList>
    </citation>
    <scope>NUCLEOTIDE SEQUENCE</scope>
    <source>
        <strain evidence="3">NBRC 12920</strain>
    </source>
</reference>
<evidence type="ECO:0000259" key="2">
    <source>
        <dbReference type="Pfam" id="PF00171"/>
    </source>
</evidence>
<evidence type="ECO:0000256" key="1">
    <source>
        <dbReference type="ARBA" id="ARBA00023002"/>
    </source>
</evidence>
<dbReference type="InterPro" id="IPR016162">
    <property type="entry name" value="Ald_DH_N"/>
</dbReference>
<evidence type="ECO:0000313" key="4">
    <source>
        <dbReference type="Proteomes" id="UP001050808"/>
    </source>
</evidence>
<dbReference type="Proteomes" id="UP001050808">
    <property type="component" value="Unassembled WGS sequence"/>
</dbReference>
<dbReference type="InterPro" id="IPR016163">
    <property type="entry name" value="Ald_DH_C"/>
</dbReference>
<dbReference type="EMBL" id="BNDY01000017">
    <property type="protein sequence ID" value="GHI41701.1"/>
    <property type="molecule type" value="Genomic_DNA"/>
</dbReference>
<gene>
    <name evidence="3" type="ORF">Sviol_61090</name>
</gene>
<evidence type="ECO:0000313" key="3">
    <source>
        <dbReference type="EMBL" id="GHI41701.1"/>
    </source>
</evidence>
<organism evidence="3 4">
    <name type="scientific">Streptomyces violascens</name>
    <dbReference type="NCBI Taxonomy" id="67381"/>
    <lineage>
        <taxon>Bacteria</taxon>
        <taxon>Bacillati</taxon>
        <taxon>Actinomycetota</taxon>
        <taxon>Actinomycetes</taxon>
        <taxon>Kitasatosporales</taxon>
        <taxon>Streptomycetaceae</taxon>
        <taxon>Streptomyces</taxon>
    </lineage>
</organism>
<keyword evidence="4" id="KW-1185">Reference proteome</keyword>
<name>A0ABQ3QWP6_9ACTN</name>